<proteinExistence type="predicted"/>
<organism evidence="1 2">
    <name type="scientific">Faeces associated gemycircularvirus 20</name>
    <dbReference type="NCBI Taxonomy" id="1843740"/>
    <lineage>
        <taxon>Viruses</taxon>
        <taxon>Monodnaviria</taxon>
        <taxon>Shotokuvirae</taxon>
        <taxon>Cressdnaviricota</taxon>
        <taxon>Repensiviricetes</taxon>
        <taxon>Geplafuvirales</taxon>
        <taxon>Genomoviridae</taxon>
        <taxon>Gemycircularvirus</taxon>
        <taxon>Gemycircularvirus chicas1</taxon>
    </lineage>
</organism>
<dbReference type="Proteomes" id="UP000273407">
    <property type="component" value="Segment"/>
</dbReference>
<name>A0A160HWL2_9VIRU</name>
<dbReference type="EMBL" id="KT862246">
    <property type="protein sequence ID" value="ANC51587.1"/>
    <property type="molecule type" value="Genomic_DNA"/>
</dbReference>
<sequence length="307" mass="34917">MPARYPTARRRVVRRRRPVRRRRYPVRRRRVFRRRSTRTTISRRAILNVASSKKKDNMVAFRQTGSDSEPTQGPLTITGNPTLSAFGEHIVMWLPTARNRGTVPEETERNSQTCFMRGLSERINISTDTSLPWTWRRICFTLKGLGVIRRDGTAINVLPFEEAAPNGYVRLARNYSSVGGDPNWEAIAEQLISLIMDGTRGIDFLDLTTAKTDGTNVTIKYDRTFRLASGNDSGIQKVYKLWHPMNKNLVYDDDEDGGDMVGNSISTQGKPGMGDYYVVDIFKAHPAATSSDHLLFDPMATLYWHEK</sequence>
<evidence type="ECO:0000313" key="2">
    <source>
        <dbReference type="Proteomes" id="UP000273407"/>
    </source>
</evidence>
<evidence type="ECO:0000313" key="1">
    <source>
        <dbReference type="EMBL" id="ANC51587.1"/>
    </source>
</evidence>
<accession>A0A160HWL2</accession>
<protein>
    <submittedName>
        <fullName evidence="1">Capsid protein</fullName>
    </submittedName>
</protein>
<reference evidence="1 2" key="1">
    <citation type="journal article" date="2016" name="Infect. Genet. Evol.">
        <title>Circular replication-associated protein encoding DNA viruses identified in the faecal matter of various animals in New Zealand.</title>
        <authorList>
            <person name="Steel O."/>
            <person name="Kraberger S."/>
            <person name="Sikorski A."/>
            <person name="Young L.M."/>
            <person name="Catchpole R.J."/>
            <person name="Stevens A.J."/>
            <person name="Ladley J.J."/>
            <person name="Coray D.S."/>
            <person name="Stainton D."/>
            <person name="Dayaram A."/>
            <person name="Julian L."/>
            <person name="van Bysterveldt K."/>
            <person name="Varsani A."/>
        </authorList>
    </citation>
    <scope>NUCLEOTIDE SEQUENCE [LARGE SCALE GENOMIC DNA]</scope>
</reference>